<accession>A0A5N6IVL3</accession>
<dbReference type="AlphaFoldDB" id="A0A5N6IVL3"/>
<reference evidence="1 2" key="1">
    <citation type="submission" date="2019-04" db="EMBL/GenBank/DDBJ databases">
        <title>Fungal friends and foes A comparative genomics study of 23 Aspergillus species from section Flavi.</title>
        <authorList>
            <consortium name="DOE Joint Genome Institute"/>
            <person name="Kjaerbolling I."/>
            <person name="Vesth T.C."/>
            <person name="Frisvad J.C."/>
            <person name="Nybo J.L."/>
            <person name="Theobald S."/>
            <person name="Kildgaard S."/>
            <person name="Petersen T.I."/>
            <person name="Kuo A."/>
            <person name="Sato A."/>
            <person name="Lyhne E.K."/>
            <person name="Kogle M.E."/>
            <person name="Wiebenga A."/>
            <person name="Kun R.S."/>
            <person name="Lubbers R.J."/>
            <person name="Makela M.R."/>
            <person name="Barry K."/>
            <person name="Chovatia M."/>
            <person name="Clum A."/>
            <person name="Daum C."/>
            <person name="Haridas S."/>
            <person name="He G."/>
            <person name="LaButti K."/>
            <person name="Lipzen A."/>
            <person name="Mondo S."/>
            <person name="Pangilinan J."/>
            <person name="Riley R."/>
            <person name="Salamov A."/>
            <person name="Simmons B.A."/>
            <person name="Magnuson J.K."/>
            <person name="Henrissat B."/>
            <person name="Mortensen U.H."/>
            <person name="Larsen T.O."/>
            <person name="De vries R.P."/>
            <person name="Grigoriev I.V."/>
            <person name="Machida M."/>
            <person name="Baker S.E."/>
            <person name="Andersen M.R."/>
        </authorList>
    </citation>
    <scope>NUCLEOTIDE SEQUENCE [LARGE SCALE GENOMIC DNA]</scope>
    <source>
        <strain evidence="1 2">CBS 117635</strain>
    </source>
</reference>
<protein>
    <submittedName>
        <fullName evidence="1">Uncharacterized protein</fullName>
    </submittedName>
</protein>
<dbReference type="EMBL" id="ML732837">
    <property type="protein sequence ID" value="KAB8269980.1"/>
    <property type="molecule type" value="Genomic_DNA"/>
</dbReference>
<evidence type="ECO:0000313" key="2">
    <source>
        <dbReference type="Proteomes" id="UP000326289"/>
    </source>
</evidence>
<sequence>MCKPVGVDEFRERELPKGREALATGGWPIKVQTSHVPSQVFLLPQSGSPITGQIMEYRLVQTLVYRRIYEELAKPPGRSDNFGGIVKVQFHTSSGLLHLFVLFELGPHMPYLDPPLLFISTEVRRPRALPQKIPGRDNGRASRRPHGLMTSMTILAS</sequence>
<evidence type="ECO:0000313" key="1">
    <source>
        <dbReference type="EMBL" id="KAB8269980.1"/>
    </source>
</evidence>
<keyword evidence="2" id="KW-1185">Reference proteome</keyword>
<name>A0A5N6IVL3_9EURO</name>
<proteinExistence type="predicted"/>
<organism evidence="1 2">
    <name type="scientific">Aspergillus minisclerotigenes</name>
    <dbReference type="NCBI Taxonomy" id="656917"/>
    <lineage>
        <taxon>Eukaryota</taxon>
        <taxon>Fungi</taxon>
        <taxon>Dikarya</taxon>
        <taxon>Ascomycota</taxon>
        <taxon>Pezizomycotina</taxon>
        <taxon>Eurotiomycetes</taxon>
        <taxon>Eurotiomycetidae</taxon>
        <taxon>Eurotiales</taxon>
        <taxon>Aspergillaceae</taxon>
        <taxon>Aspergillus</taxon>
        <taxon>Aspergillus subgen. Circumdati</taxon>
    </lineage>
</organism>
<gene>
    <name evidence="1" type="ORF">BDV30DRAFT_229337</name>
</gene>
<dbReference type="Proteomes" id="UP000326289">
    <property type="component" value="Unassembled WGS sequence"/>
</dbReference>